<evidence type="ECO:0000256" key="1">
    <source>
        <dbReference type="SAM" id="MobiDB-lite"/>
    </source>
</evidence>
<name>A0A284R7E6_ARMOS</name>
<evidence type="ECO:0000313" key="2">
    <source>
        <dbReference type="EMBL" id="SJL04637.1"/>
    </source>
</evidence>
<organism evidence="2 3">
    <name type="scientific">Armillaria ostoyae</name>
    <name type="common">Armillaria root rot fungus</name>
    <dbReference type="NCBI Taxonomy" id="47428"/>
    <lineage>
        <taxon>Eukaryota</taxon>
        <taxon>Fungi</taxon>
        <taxon>Dikarya</taxon>
        <taxon>Basidiomycota</taxon>
        <taxon>Agaricomycotina</taxon>
        <taxon>Agaricomycetes</taxon>
        <taxon>Agaricomycetidae</taxon>
        <taxon>Agaricales</taxon>
        <taxon>Marasmiineae</taxon>
        <taxon>Physalacriaceae</taxon>
        <taxon>Armillaria</taxon>
    </lineage>
</organism>
<feature type="compositionally biased region" description="Acidic residues" evidence="1">
    <location>
        <begin position="169"/>
        <end position="184"/>
    </location>
</feature>
<feature type="region of interest" description="Disordered" evidence="1">
    <location>
        <begin position="161"/>
        <end position="186"/>
    </location>
</feature>
<dbReference type="Proteomes" id="UP000219338">
    <property type="component" value="Unassembled WGS sequence"/>
</dbReference>
<sequence>MPKALSNSRSHLKDEYRFNFGRHKGRKLSEVSYSYVVNFCIQEGVDKTRPDLSRALQSSPVYAHLLQEPRPPSLKERRQHVKDALPGPIWEEFVAALRFAEKRQSIVILSSEEEVQILESILTSDFHDLYAKRPTDMSLLNSPSSASMTVLRNLLNEVEDVSTLPAPKDDDDDEEEEEVMEEEEQTHPWWATYDTNEEAWEWSNKLRQAISAAAKAVQKEHGNVGLRVARWAVRDKYAQTVGGIAYGRGDTMQCEWYDESTEWLIDECLLEGRHLEPGMMFAD</sequence>
<dbReference type="AlphaFoldDB" id="A0A284R7E6"/>
<keyword evidence="3" id="KW-1185">Reference proteome</keyword>
<protein>
    <submittedName>
        <fullName evidence="2">Uncharacterized protein</fullName>
    </submittedName>
</protein>
<evidence type="ECO:0000313" key="3">
    <source>
        <dbReference type="Proteomes" id="UP000219338"/>
    </source>
</evidence>
<proteinExistence type="predicted"/>
<dbReference type="EMBL" id="FUEG01000005">
    <property type="protein sequence ID" value="SJL04637.1"/>
    <property type="molecule type" value="Genomic_DNA"/>
</dbReference>
<gene>
    <name evidence="2" type="ORF">ARMOST_08005</name>
</gene>
<accession>A0A284R7E6</accession>
<dbReference type="OrthoDB" id="5576752at2759"/>
<reference evidence="3" key="1">
    <citation type="journal article" date="2017" name="Nat. Ecol. Evol.">
        <title>Genome expansion and lineage-specific genetic innovations in the forest pathogenic fungi Armillaria.</title>
        <authorList>
            <person name="Sipos G."/>
            <person name="Prasanna A.N."/>
            <person name="Walter M.C."/>
            <person name="O'Connor E."/>
            <person name="Balint B."/>
            <person name="Krizsan K."/>
            <person name="Kiss B."/>
            <person name="Hess J."/>
            <person name="Varga T."/>
            <person name="Slot J."/>
            <person name="Riley R."/>
            <person name="Boka B."/>
            <person name="Rigling D."/>
            <person name="Barry K."/>
            <person name="Lee J."/>
            <person name="Mihaltcheva S."/>
            <person name="LaButti K."/>
            <person name="Lipzen A."/>
            <person name="Waldron R."/>
            <person name="Moloney N.M."/>
            <person name="Sperisen C."/>
            <person name="Kredics L."/>
            <person name="Vagvoelgyi C."/>
            <person name="Patrignani A."/>
            <person name="Fitzpatrick D."/>
            <person name="Nagy I."/>
            <person name="Doyle S."/>
            <person name="Anderson J.B."/>
            <person name="Grigoriev I.V."/>
            <person name="Gueldener U."/>
            <person name="Muensterkoetter M."/>
            <person name="Nagy L.G."/>
        </authorList>
    </citation>
    <scope>NUCLEOTIDE SEQUENCE [LARGE SCALE GENOMIC DNA]</scope>
    <source>
        <strain evidence="3">C18/9</strain>
    </source>
</reference>